<dbReference type="SUPFAM" id="SSF52777">
    <property type="entry name" value="CoA-dependent acyltransferases"/>
    <property type="match status" value="1"/>
</dbReference>
<organism evidence="1 2">
    <name type="scientific">Lolliginicoccus lacisalsi</name>
    <dbReference type="NCBI Taxonomy" id="2742202"/>
    <lineage>
        <taxon>Bacteria</taxon>
        <taxon>Bacillati</taxon>
        <taxon>Actinomycetota</taxon>
        <taxon>Actinomycetes</taxon>
        <taxon>Mycobacteriales</taxon>
        <taxon>Hoyosellaceae</taxon>
        <taxon>Lolliginicoccus</taxon>
    </lineage>
</organism>
<evidence type="ECO:0000313" key="1">
    <source>
        <dbReference type="EMBL" id="MBD8507902.1"/>
    </source>
</evidence>
<evidence type="ECO:0008006" key="3">
    <source>
        <dbReference type="Google" id="ProtNLM"/>
    </source>
</evidence>
<protein>
    <recommendedName>
        <fullName evidence="3">Condensation domain-containing protein</fullName>
    </recommendedName>
</protein>
<dbReference type="RefSeq" id="WP_192040369.1">
    <property type="nucleotide sequence ID" value="NZ_JACYWE010000014.1"/>
</dbReference>
<reference evidence="1" key="1">
    <citation type="submission" date="2020-09" db="EMBL/GenBank/DDBJ databases">
        <title>Hoyosella lacisalsi sp. nov., a halotolerant actinobacterium isolated from soil of Lake Gudzhirganskoe.</title>
        <authorList>
            <person name="Yang Q."/>
            <person name="Guo P.Y."/>
            <person name="Liu S.W."/>
            <person name="Li F.N."/>
            <person name="Sun C.H."/>
        </authorList>
    </citation>
    <scope>NUCLEOTIDE SEQUENCE</scope>
    <source>
        <strain evidence="1">G463</strain>
    </source>
</reference>
<gene>
    <name evidence="1" type="ORF">HT102_15540</name>
</gene>
<proteinExistence type="predicted"/>
<sequence length="119" mass="12625">ARVQREQSDLLDHQFLGLTDIQQAAGPGAGFDTLAVFESYPVDKAGDGDTDLAGMRLLGASGSDATHYPFTLLAFAEPDLRLKLNYFASIADEPAARALLDRVARVLDAFAGDASVRVG</sequence>
<feature type="non-terminal residue" evidence="1">
    <location>
        <position position="119"/>
    </location>
</feature>
<dbReference type="Proteomes" id="UP000642993">
    <property type="component" value="Unassembled WGS sequence"/>
</dbReference>
<dbReference type="EMBL" id="JACYWE010000014">
    <property type="protein sequence ID" value="MBD8507902.1"/>
    <property type="molecule type" value="Genomic_DNA"/>
</dbReference>
<evidence type="ECO:0000313" key="2">
    <source>
        <dbReference type="Proteomes" id="UP000642993"/>
    </source>
</evidence>
<name>A0A927JF76_9ACTN</name>
<comment type="caution">
    <text evidence="1">The sequence shown here is derived from an EMBL/GenBank/DDBJ whole genome shotgun (WGS) entry which is preliminary data.</text>
</comment>
<dbReference type="AlphaFoldDB" id="A0A927JF76"/>
<dbReference type="Gene3D" id="3.30.559.10">
    <property type="entry name" value="Chloramphenicol acetyltransferase-like domain"/>
    <property type="match status" value="1"/>
</dbReference>
<accession>A0A927JF76</accession>
<keyword evidence="2" id="KW-1185">Reference proteome</keyword>
<dbReference type="Gene3D" id="3.30.559.30">
    <property type="entry name" value="Nonribosomal peptide synthetase, condensation domain"/>
    <property type="match status" value="1"/>
</dbReference>
<feature type="non-terminal residue" evidence="1">
    <location>
        <position position="1"/>
    </location>
</feature>
<dbReference type="InterPro" id="IPR023213">
    <property type="entry name" value="CAT-like_dom_sf"/>
</dbReference>